<gene>
    <name evidence="2" type="ORF">P0Y55_15225</name>
</gene>
<dbReference type="InterPro" id="IPR005186">
    <property type="entry name" value="FlaG"/>
</dbReference>
<feature type="region of interest" description="Disordered" evidence="1">
    <location>
        <begin position="1"/>
        <end position="41"/>
    </location>
</feature>
<organism evidence="2 3">
    <name type="scientific">Candidatus Cohnella colombiensis</name>
    <dbReference type="NCBI Taxonomy" id="3121368"/>
    <lineage>
        <taxon>Bacteria</taxon>
        <taxon>Bacillati</taxon>
        <taxon>Bacillota</taxon>
        <taxon>Bacilli</taxon>
        <taxon>Bacillales</taxon>
        <taxon>Paenibacillaceae</taxon>
        <taxon>Cohnella</taxon>
    </lineage>
</organism>
<dbReference type="Gene3D" id="3.30.160.170">
    <property type="entry name" value="FlaG-like"/>
    <property type="match status" value="1"/>
</dbReference>
<evidence type="ECO:0000313" key="3">
    <source>
        <dbReference type="Proteomes" id="UP001178662"/>
    </source>
</evidence>
<dbReference type="PANTHER" id="PTHR37166">
    <property type="entry name" value="PROTEIN FLAG"/>
    <property type="match status" value="1"/>
</dbReference>
<dbReference type="PANTHER" id="PTHR37166:SF1">
    <property type="entry name" value="PROTEIN FLAG"/>
    <property type="match status" value="1"/>
</dbReference>
<dbReference type="EMBL" id="CP119317">
    <property type="protein sequence ID" value="WEK53898.1"/>
    <property type="molecule type" value="Genomic_DNA"/>
</dbReference>
<sequence length="131" mass="14321">MSVQLNANTPKVQTQSVVPSAPAVRPKEEGFSTNDMPLPKNGKEMHLAEVKGSKISIGDEQLVKAIERAAKVLSGPTTSVEMQVHKKTNDIVMKVINKETGDVIREVPPEKMLDLVAKMMEFAGILVDERV</sequence>
<reference evidence="2" key="1">
    <citation type="submission" date="2023-03" db="EMBL/GenBank/DDBJ databases">
        <title>Andean soil-derived lignocellulolytic bacterial consortium as a source of novel taxa and putative plastic-active enzymes.</title>
        <authorList>
            <person name="Diaz-Garcia L."/>
            <person name="Chuvochina M."/>
            <person name="Feuerriegel G."/>
            <person name="Bunk B."/>
            <person name="Sproer C."/>
            <person name="Streit W.R."/>
            <person name="Rodriguez L.M."/>
            <person name="Overmann J."/>
            <person name="Jimenez D.J."/>
        </authorList>
    </citation>
    <scope>NUCLEOTIDE SEQUENCE</scope>
    <source>
        <strain evidence="2">MAG 2441</strain>
    </source>
</reference>
<accession>A0AA95EYW0</accession>
<dbReference type="SUPFAM" id="SSF160214">
    <property type="entry name" value="FlaG-like"/>
    <property type="match status" value="1"/>
</dbReference>
<keyword evidence="2" id="KW-0969">Cilium</keyword>
<protein>
    <submittedName>
        <fullName evidence="2">Flagellar protein FlaG</fullName>
    </submittedName>
</protein>
<evidence type="ECO:0000256" key="1">
    <source>
        <dbReference type="SAM" id="MobiDB-lite"/>
    </source>
</evidence>
<feature type="compositionally biased region" description="Polar residues" evidence="1">
    <location>
        <begin position="1"/>
        <end position="18"/>
    </location>
</feature>
<dbReference type="InterPro" id="IPR035924">
    <property type="entry name" value="FlaG-like_sf"/>
</dbReference>
<keyword evidence="2" id="KW-0966">Cell projection</keyword>
<keyword evidence="2" id="KW-0282">Flagellum</keyword>
<name>A0AA95EYW0_9BACL</name>
<proteinExistence type="predicted"/>
<dbReference type="Proteomes" id="UP001178662">
    <property type="component" value="Chromosome"/>
</dbReference>
<evidence type="ECO:0000313" key="2">
    <source>
        <dbReference type="EMBL" id="WEK53898.1"/>
    </source>
</evidence>
<dbReference type="AlphaFoldDB" id="A0AA95EYW0"/>
<keyword evidence="3" id="KW-1185">Reference proteome</keyword>
<dbReference type="Pfam" id="PF03646">
    <property type="entry name" value="FlaG"/>
    <property type="match status" value="1"/>
</dbReference>